<dbReference type="EMBL" id="JAGGKV010000035">
    <property type="protein sequence ID" value="MBP1967499.1"/>
    <property type="molecule type" value="Genomic_DNA"/>
</dbReference>
<proteinExistence type="inferred from homology"/>
<evidence type="ECO:0000256" key="2">
    <source>
        <dbReference type="ARBA" id="ARBA00022801"/>
    </source>
</evidence>
<dbReference type="Proteomes" id="UP001519344">
    <property type="component" value="Unassembled WGS sequence"/>
</dbReference>
<dbReference type="RefSeq" id="WP_205300931.1">
    <property type="nucleotide sequence ID" value="NZ_JAGGKV010000035.1"/>
</dbReference>
<comment type="caution">
    <text evidence="4">The sequence shown here is derived from an EMBL/GenBank/DDBJ whole genome shotgun (WGS) entry which is preliminary data.</text>
</comment>
<dbReference type="InterPro" id="IPR032466">
    <property type="entry name" value="Metal_Hydrolase"/>
</dbReference>
<dbReference type="SUPFAM" id="SSF51556">
    <property type="entry name" value="Metallo-dependent hydrolases"/>
    <property type="match status" value="1"/>
</dbReference>
<organism evidence="4 5">
    <name type="scientific">Paenibacillus aceris</name>
    <dbReference type="NCBI Taxonomy" id="869555"/>
    <lineage>
        <taxon>Bacteria</taxon>
        <taxon>Bacillati</taxon>
        <taxon>Bacillota</taxon>
        <taxon>Bacilli</taxon>
        <taxon>Bacillales</taxon>
        <taxon>Paenibacillaceae</taxon>
        <taxon>Paenibacillus</taxon>
    </lineage>
</organism>
<name>A0ABS4I994_9BACL</name>
<dbReference type="PANTHER" id="PTHR10819">
    <property type="entry name" value="PHOSPHOTRIESTERASE-RELATED"/>
    <property type="match status" value="1"/>
</dbReference>
<keyword evidence="5" id="KW-1185">Reference proteome</keyword>
<accession>A0ABS4I994</accession>
<evidence type="ECO:0000256" key="1">
    <source>
        <dbReference type="ARBA" id="ARBA00022723"/>
    </source>
</evidence>
<keyword evidence="1" id="KW-0479">Metal-binding</keyword>
<reference evidence="4 5" key="1">
    <citation type="submission" date="2021-03" db="EMBL/GenBank/DDBJ databases">
        <title>Genomic Encyclopedia of Type Strains, Phase IV (KMG-IV): sequencing the most valuable type-strain genomes for metagenomic binning, comparative biology and taxonomic classification.</title>
        <authorList>
            <person name="Goeker M."/>
        </authorList>
    </citation>
    <scope>NUCLEOTIDE SEQUENCE [LARGE SCALE GENOMIC DNA]</scope>
    <source>
        <strain evidence="4 5">DSM 24950</strain>
    </source>
</reference>
<dbReference type="PROSITE" id="PS51347">
    <property type="entry name" value="PHOSPHOTRIESTERASE_2"/>
    <property type="match status" value="1"/>
</dbReference>
<dbReference type="Gene3D" id="3.20.20.140">
    <property type="entry name" value="Metal-dependent hydrolases"/>
    <property type="match status" value="1"/>
</dbReference>
<evidence type="ECO:0000313" key="5">
    <source>
        <dbReference type="Proteomes" id="UP001519344"/>
    </source>
</evidence>
<gene>
    <name evidence="4" type="ORF">J2Z65_006771</name>
</gene>
<dbReference type="PANTHER" id="PTHR10819:SF3">
    <property type="entry name" value="PHOSPHOTRIESTERASE-RELATED PROTEIN"/>
    <property type="match status" value="1"/>
</dbReference>
<dbReference type="Pfam" id="PF02126">
    <property type="entry name" value="PTE"/>
    <property type="match status" value="1"/>
</dbReference>
<comment type="similarity">
    <text evidence="3">Belongs to the metallo-dependent hydrolases superfamily. Phosphotriesterase family.</text>
</comment>
<evidence type="ECO:0000256" key="3">
    <source>
        <dbReference type="PROSITE-ProRule" id="PRU00679"/>
    </source>
</evidence>
<protein>
    <submittedName>
        <fullName evidence="4">Phosphotriesterase-related protein</fullName>
    </submittedName>
</protein>
<dbReference type="InterPro" id="IPR001559">
    <property type="entry name" value="Phosphotriesterase"/>
</dbReference>
<sequence length="314" mass="34967">MENVEVSSMLQTVTGLINEKEAGTLLVHEHILVGFIEDGKLSPKDYDRDEVVAMILPLLLQLKEAGCSTFVDCAPEYLGRDPYLLKELAAKSGLHLVTNTGFYKAPYLPPFVYQATEQDLADLWIREARNGIGDSGVFPGYIKIALNDGTSINETQQKILRAAIRTSLETGLPIQCHTIGGDTALHAGEIMKQAGFDRERFIWVHAQTGKDLAVHQQLAADGMWISIDSILPGTYDKHVDLLQQLLAHGVSGDRILLSQDTGWYTVGEERGGNLRPYHHLLTDFLPYAAEKGLDEHWLQQCVTRNPYQAMRIRS</sequence>
<keyword evidence="2" id="KW-0378">Hydrolase</keyword>
<feature type="modified residue" description="N6-carboxylysine" evidence="3">
    <location>
        <position position="143"/>
    </location>
</feature>
<evidence type="ECO:0000313" key="4">
    <source>
        <dbReference type="EMBL" id="MBP1967499.1"/>
    </source>
</evidence>